<evidence type="ECO:0000313" key="7">
    <source>
        <dbReference type="EMBL" id="RVU38991.1"/>
    </source>
</evidence>
<dbReference type="InterPro" id="IPR006680">
    <property type="entry name" value="Amidohydro-rel"/>
</dbReference>
<keyword evidence="8" id="KW-1185">Reference proteome</keyword>
<dbReference type="InterPro" id="IPR032466">
    <property type="entry name" value="Metal_Hydrolase"/>
</dbReference>
<keyword evidence="2" id="KW-0479">Metal-binding</keyword>
<name>A0A3S2WC26_9PROT</name>
<dbReference type="InterPro" id="IPR054418">
    <property type="entry name" value="MQNX/HUTI_composite_N"/>
</dbReference>
<feature type="domain" description="Amidohydrolase-related" evidence="5">
    <location>
        <begin position="77"/>
        <end position="430"/>
    </location>
</feature>
<proteinExistence type="inferred from homology"/>
<evidence type="ECO:0000259" key="5">
    <source>
        <dbReference type="Pfam" id="PF01979"/>
    </source>
</evidence>
<keyword evidence="4" id="KW-0862">Zinc</keyword>
<evidence type="ECO:0000256" key="2">
    <source>
        <dbReference type="ARBA" id="ARBA00022723"/>
    </source>
</evidence>
<dbReference type="Gene3D" id="2.30.40.10">
    <property type="entry name" value="Urease, subunit C, domain 1"/>
    <property type="match status" value="1"/>
</dbReference>
<comment type="caution">
    <text evidence="7">The sequence shown here is derived from an EMBL/GenBank/DDBJ whole genome shotgun (WGS) entry which is preliminary data.</text>
</comment>
<sequence>MRLERGSEAAGKFALKVSNMDTIITNATVITVDGSGTIYQPGAVVVRGDRIADIGPSAEVEARNPDVAKRIDGRGRVVLPGFVSVHNHLGYSVFRGRAEDIGHDAVMGLYVPMSTILAREERALLAALSTAELLRGGVTTVLQMEEDADVSAAFVEEIGMRAALGIMASDIDVAALKQGRIVFDEAIRAAQIAQSTRLAEEVHGRANGRLTAVMAANTASTSSPELLRALRDVADRLGVPVSMHIGIGEAPDVKAVHSGAGVFDFCRDNGFLDERAIAVHCYQLEDGDVERLALSGAALAHCPLMNQFRGAIAPAETLREHGVRVGLGIDNYFSDHFEVIRSRIAVARIRANDPSVVQSMDALADATIRSAEVMGMADQIGSLEIGKKADLQIVDARRYGLAPLNDPVRTLVYHGHGKDIETVMVDGRIVVEDGRVTGVDETALIDEAARAGEAAWARFKDAHGSYVAPH</sequence>
<dbReference type="Proteomes" id="UP000287447">
    <property type="component" value="Unassembled WGS sequence"/>
</dbReference>
<dbReference type="SUPFAM" id="SSF51338">
    <property type="entry name" value="Composite domain of metallo-dependent hydrolases"/>
    <property type="match status" value="1"/>
</dbReference>
<dbReference type="PANTHER" id="PTHR43794">
    <property type="entry name" value="AMINOHYDROLASE SSNA-RELATED"/>
    <property type="match status" value="1"/>
</dbReference>
<dbReference type="Gene3D" id="3.20.20.140">
    <property type="entry name" value="Metal-dependent hydrolases"/>
    <property type="match status" value="1"/>
</dbReference>
<dbReference type="EMBL" id="SADE01000001">
    <property type="protein sequence ID" value="RVU38991.1"/>
    <property type="molecule type" value="Genomic_DNA"/>
</dbReference>
<dbReference type="SUPFAM" id="SSF51556">
    <property type="entry name" value="Metallo-dependent hydrolases"/>
    <property type="match status" value="1"/>
</dbReference>
<comment type="similarity">
    <text evidence="1">Belongs to the metallo-dependent hydrolases superfamily. ATZ/TRZ family.</text>
</comment>
<dbReference type="GO" id="GO:0046872">
    <property type="term" value="F:metal ion binding"/>
    <property type="evidence" value="ECO:0007669"/>
    <property type="project" value="UniProtKB-KW"/>
</dbReference>
<dbReference type="Pfam" id="PF01979">
    <property type="entry name" value="Amidohydro_1"/>
    <property type="match status" value="1"/>
</dbReference>
<evidence type="ECO:0000256" key="3">
    <source>
        <dbReference type="ARBA" id="ARBA00022801"/>
    </source>
</evidence>
<organism evidence="7 8">
    <name type="scientific">Hwanghaeella grinnelliae</name>
    <dbReference type="NCBI Taxonomy" id="2500179"/>
    <lineage>
        <taxon>Bacteria</taxon>
        <taxon>Pseudomonadati</taxon>
        <taxon>Pseudomonadota</taxon>
        <taxon>Alphaproteobacteria</taxon>
        <taxon>Rhodospirillales</taxon>
        <taxon>Rhodospirillaceae</taxon>
        <taxon>Hwanghaeella</taxon>
    </lineage>
</organism>
<evidence type="ECO:0000259" key="6">
    <source>
        <dbReference type="Pfam" id="PF22039"/>
    </source>
</evidence>
<protein>
    <submittedName>
        <fullName evidence="7">Chrolohydrolase</fullName>
    </submittedName>
</protein>
<evidence type="ECO:0000313" key="8">
    <source>
        <dbReference type="Proteomes" id="UP000287447"/>
    </source>
</evidence>
<dbReference type="GO" id="GO:0016810">
    <property type="term" value="F:hydrolase activity, acting on carbon-nitrogen (but not peptide) bonds"/>
    <property type="evidence" value="ECO:0007669"/>
    <property type="project" value="InterPro"/>
</dbReference>
<evidence type="ECO:0000256" key="4">
    <source>
        <dbReference type="ARBA" id="ARBA00022833"/>
    </source>
</evidence>
<gene>
    <name evidence="7" type="ORF">EOI86_06950</name>
</gene>
<dbReference type="InterPro" id="IPR011059">
    <property type="entry name" value="Metal-dep_hydrolase_composite"/>
</dbReference>
<keyword evidence="3 7" id="KW-0378">Hydrolase</keyword>
<dbReference type="Pfam" id="PF22039">
    <property type="entry name" value="HUTI_composite_bact"/>
    <property type="match status" value="1"/>
</dbReference>
<dbReference type="PANTHER" id="PTHR43794:SF11">
    <property type="entry name" value="AMIDOHYDROLASE-RELATED DOMAIN-CONTAINING PROTEIN"/>
    <property type="match status" value="1"/>
</dbReference>
<feature type="domain" description="Aminodeoxyfutalosine deaminase/Imidazolonepropionase-like composite" evidence="6">
    <location>
        <begin position="42"/>
        <end position="66"/>
    </location>
</feature>
<reference evidence="8" key="1">
    <citation type="submission" date="2019-01" db="EMBL/GenBank/DDBJ databases">
        <title>Gri0909 isolated from a small marine red alga.</title>
        <authorList>
            <person name="Kim J."/>
            <person name="Jeong S.E."/>
            <person name="Jeon C.O."/>
        </authorList>
    </citation>
    <scope>NUCLEOTIDE SEQUENCE [LARGE SCALE GENOMIC DNA]</scope>
    <source>
        <strain evidence="8">Gri0909</strain>
    </source>
</reference>
<evidence type="ECO:0000256" key="1">
    <source>
        <dbReference type="ARBA" id="ARBA00006745"/>
    </source>
</evidence>
<accession>A0A3S2WC26</accession>
<dbReference type="AlphaFoldDB" id="A0A3S2WC26"/>
<dbReference type="InterPro" id="IPR050287">
    <property type="entry name" value="MTA/SAH_deaminase"/>
</dbReference>